<dbReference type="Gene3D" id="3.50.50.60">
    <property type="entry name" value="FAD/NAD(P)-binding domain"/>
    <property type="match status" value="2"/>
</dbReference>
<dbReference type="PRINTS" id="PR00469">
    <property type="entry name" value="PNDRDTASEII"/>
</dbReference>
<evidence type="ECO:0000313" key="17">
    <source>
        <dbReference type="Proteomes" id="UP000189137"/>
    </source>
</evidence>
<evidence type="ECO:0000256" key="4">
    <source>
        <dbReference type="ARBA" id="ARBA00023002"/>
    </source>
</evidence>
<comment type="similarity">
    <text evidence="1 7">Belongs to the class-II pyridine nucleotide-disulfide oxidoreductase family.</text>
</comment>
<dbReference type="SUPFAM" id="SSF51905">
    <property type="entry name" value="FAD/NAD(P)-binding domain"/>
    <property type="match status" value="1"/>
</dbReference>
<reference evidence="13" key="3">
    <citation type="journal article" date="2018" name="Genome Biol.">
        <title>SKESA: strategic k-mer extension for scrupulous assemblies.</title>
        <authorList>
            <person name="Souvorov A."/>
            <person name="Agarwala R."/>
            <person name="Lipman D.J."/>
        </authorList>
    </citation>
    <scope>NUCLEOTIDE SEQUENCE</scope>
    <source>
        <strain evidence="13">HN1000</strain>
    </source>
</reference>
<dbReference type="EMBL" id="CAAJVP010000003">
    <property type="protein sequence ID" value="VHX98560.1"/>
    <property type="molecule type" value="Genomic_DNA"/>
</dbReference>
<evidence type="ECO:0000256" key="8">
    <source>
        <dbReference type="RuleBase" id="RU003881"/>
    </source>
</evidence>
<feature type="domain" description="FAD/NAD(P)-binding" evidence="9">
    <location>
        <begin position="3"/>
        <end position="288"/>
    </location>
</feature>
<name>A0A031WI80_CLODI</name>
<reference evidence="11" key="1">
    <citation type="submission" date="2014-07" db="EMBL/GenBank/DDBJ databases">
        <authorList>
            <person name="Monot Marc"/>
        </authorList>
    </citation>
    <scope>NUCLEOTIDE SEQUENCE</scope>
    <source>
        <strain evidence="12">7032989</strain>
        <strain evidence="11">7032994</strain>
    </source>
</reference>
<evidence type="ECO:0000313" key="16">
    <source>
        <dbReference type="EMBL" id="VHX98560.1"/>
    </source>
</evidence>
<dbReference type="EMBL" id="FUPS01000002">
    <property type="protein sequence ID" value="SJR92652.1"/>
    <property type="molecule type" value="Genomic_DNA"/>
</dbReference>
<dbReference type="PANTHER" id="PTHR48105">
    <property type="entry name" value="THIOREDOXIN REDUCTASE 1-RELATED-RELATED"/>
    <property type="match status" value="1"/>
</dbReference>
<keyword evidence="3 7" id="KW-0274">FAD</keyword>
<evidence type="ECO:0000313" key="10">
    <source>
        <dbReference type="EMBL" id="CDS86037.1"/>
    </source>
</evidence>
<keyword evidence="2 7" id="KW-0285">Flavoprotein</keyword>
<dbReference type="GO" id="GO:0004791">
    <property type="term" value="F:thioredoxin-disulfide reductase (NADPH) activity"/>
    <property type="evidence" value="ECO:0007669"/>
    <property type="project" value="UniProtKB-UniRule"/>
</dbReference>
<evidence type="ECO:0000256" key="1">
    <source>
        <dbReference type="ARBA" id="ARBA00009333"/>
    </source>
</evidence>
<dbReference type="InterPro" id="IPR008255">
    <property type="entry name" value="Pyr_nucl-diS_OxRdtase_2_AS"/>
</dbReference>
<dbReference type="Proteomes" id="UP000411588">
    <property type="component" value="Unassembled WGS sequence"/>
</dbReference>
<keyword evidence="8" id="KW-0521">NADP</keyword>
<dbReference type="NCBIfam" id="TIGR01292">
    <property type="entry name" value="TRX_reduct"/>
    <property type="match status" value="1"/>
</dbReference>
<dbReference type="RefSeq" id="WP_003434033.1">
    <property type="nucleotide sequence ID" value="NZ_AP031492.1"/>
</dbReference>
<dbReference type="GO" id="GO:0019430">
    <property type="term" value="P:removal of superoxide radicals"/>
    <property type="evidence" value="ECO:0007669"/>
    <property type="project" value="UniProtKB-UniRule"/>
</dbReference>
<evidence type="ECO:0000313" key="13">
    <source>
        <dbReference type="EMBL" id="HBH1543217.1"/>
    </source>
</evidence>
<dbReference type="Proteomes" id="UP000189137">
    <property type="component" value="Unassembled WGS sequence"/>
</dbReference>
<comment type="subunit">
    <text evidence="7">Homodimer.</text>
</comment>
<evidence type="ECO:0000256" key="6">
    <source>
        <dbReference type="ARBA" id="ARBA00023284"/>
    </source>
</evidence>
<dbReference type="EMBL" id="LK932402">
    <property type="protein sequence ID" value="CDS87344.1"/>
    <property type="molecule type" value="Genomic_DNA"/>
</dbReference>
<evidence type="ECO:0000313" key="19">
    <source>
        <dbReference type="Proteomes" id="UP000411588"/>
    </source>
</evidence>
<keyword evidence="5" id="KW-1015">Disulfide bond</keyword>
<organism evidence="11">
    <name type="scientific">Clostridioides difficile</name>
    <name type="common">Peptoclostridium difficile</name>
    <dbReference type="NCBI Taxonomy" id="1496"/>
    <lineage>
        <taxon>Bacteria</taxon>
        <taxon>Bacillati</taxon>
        <taxon>Bacillota</taxon>
        <taxon>Clostridia</taxon>
        <taxon>Peptostreptococcales</taxon>
        <taxon>Peptostreptococcaceae</taxon>
        <taxon>Clostridioides</taxon>
    </lineage>
</organism>
<reference evidence="14 17" key="2">
    <citation type="submission" date="2017-02" db="EMBL/GenBank/DDBJ databases">
        <authorList>
            <consortium name="Pathogen Informatics"/>
        </authorList>
    </citation>
    <scope>NUCLEOTIDE SEQUENCE [LARGE SCALE GENOMIC DNA]</scope>
    <source>
        <strain evidence="19">clo34</strain>
        <strain evidence="15">Clo34</strain>
        <strain evidence="18">tl291</strain>
        <strain evidence="16">Tl291</strain>
        <strain evidence="14 17">VRECD0157</strain>
    </source>
</reference>
<dbReference type="InterPro" id="IPR023753">
    <property type="entry name" value="FAD/NAD-binding_dom"/>
</dbReference>
<dbReference type="EMBL" id="LK932505">
    <property type="protein sequence ID" value="CDS86037.1"/>
    <property type="molecule type" value="Genomic_DNA"/>
</dbReference>
<dbReference type="KEGG" id="pdf:CD630DERM_21170"/>
<evidence type="ECO:0000256" key="3">
    <source>
        <dbReference type="ARBA" id="ARBA00022827"/>
    </source>
</evidence>
<dbReference type="PATRIC" id="fig|1496.1373.peg.2661"/>
<evidence type="ECO:0000313" key="18">
    <source>
        <dbReference type="Proteomes" id="UP000372533"/>
    </source>
</evidence>
<evidence type="ECO:0000256" key="5">
    <source>
        <dbReference type="ARBA" id="ARBA00023157"/>
    </source>
</evidence>
<dbReference type="PROSITE" id="PS00573">
    <property type="entry name" value="PYRIDINE_REDOX_2"/>
    <property type="match status" value="1"/>
</dbReference>
<comment type="catalytic activity">
    <reaction evidence="7">
        <text>[thioredoxin]-dithiol + NADP(+) = [thioredoxin]-disulfide + NADPH + H(+)</text>
        <dbReference type="Rhea" id="RHEA:20345"/>
        <dbReference type="Rhea" id="RHEA-COMP:10698"/>
        <dbReference type="Rhea" id="RHEA-COMP:10700"/>
        <dbReference type="ChEBI" id="CHEBI:15378"/>
        <dbReference type="ChEBI" id="CHEBI:29950"/>
        <dbReference type="ChEBI" id="CHEBI:50058"/>
        <dbReference type="ChEBI" id="CHEBI:57783"/>
        <dbReference type="ChEBI" id="CHEBI:58349"/>
        <dbReference type="EC" id="1.8.1.9"/>
    </reaction>
</comment>
<dbReference type="EMBL" id="DAEPXK010000032">
    <property type="protein sequence ID" value="HBH1543217.1"/>
    <property type="molecule type" value="Genomic_DNA"/>
</dbReference>
<dbReference type="InterPro" id="IPR005982">
    <property type="entry name" value="Thioredox_Rdtase"/>
</dbReference>
<dbReference type="InterPro" id="IPR036188">
    <property type="entry name" value="FAD/NAD-bd_sf"/>
</dbReference>
<dbReference type="Proteomes" id="UP000372533">
    <property type="component" value="Unassembled WGS sequence"/>
</dbReference>
<evidence type="ECO:0000256" key="7">
    <source>
        <dbReference type="RuleBase" id="RU003880"/>
    </source>
</evidence>
<accession>A0A031WI80</accession>
<dbReference type="EC" id="1.8.1.9" evidence="7"/>
<gene>
    <name evidence="11" type="primary">trxB</name>
    <name evidence="14" type="synonym">trxB_1</name>
    <name evidence="16" type="synonym">trxB_2</name>
    <name evidence="12" type="ORF">BN1095_330276</name>
    <name evidence="10" type="ORF">BN1096_520609</name>
    <name evidence="11" type="ORF">BN1097_630004</name>
    <name evidence="13" type="ORF">KRM00_002739</name>
    <name evidence="16" type="ORF">SAMEA1402366_00920</name>
    <name evidence="15" type="ORF">SAMEA1402399_00639</name>
    <name evidence="14" type="ORF">SAMEA3375112_00662</name>
</gene>
<evidence type="ECO:0000259" key="9">
    <source>
        <dbReference type="Pfam" id="PF07992"/>
    </source>
</evidence>
<dbReference type="EMBL" id="CAADAN010000001">
    <property type="protein sequence ID" value="VFD29593.1"/>
    <property type="molecule type" value="Genomic_DNA"/>
</dbReference>
<keyword evidence="4 7" id="KW-0560">Oxidoreductase</keyword>
<evidence type="ECO:0000313" key="11">
    <source>
        <dbReference type="EMBL" id="CDS87344.1"/>
    </source>
</evidence>
<evidence type="ECO:0000313" key="15">
    <source>
        <dbReference type="EMBL" id="VFD29593.1"/>
    </source>
</evidence>
<dbReference type="InterPro" id="IPR050097">
    <property type="entry name" value="Ferredoxin-NADP_redctase_2"/>
</dbReference>
<evidence type="ECO:0000313" key="14">
    <source>
        <dbReference type="EMBL" id="SJR92652.1"/>
    </source>
</evidence>
<dbReference type="OMA" id="CTSAMPR"/>
<dbReference type="Proteomes" id="UP000878956">
    <property type="component" value="Unassembled WGS sequence"/>
</dbReference>
<evidence type="ECO:0000313" key="12">
    <source>
        <dbReference type="EMBL" id="CDT15919.1"/>
    </source>
</evidence>
<comment type="cofactor">
    <cofactor evidence="8">
        <name>FAD</name>
        <dbReference type="ChEBI" id="CHEBI:57692"/>
    </cofactor>
    <text evidence="8">Binds 1 FAD per subunit.</text>
</comment>
<proteinExistence type="inferred from homology"/>
<dbReference type="SMR" id="A0A031WI80"/>
<dbReference type="GO" id="GO:0005737">
    <property type="term" value="C:cytoplasm"/>
    <property type="evidence" value="ECO:0007669"/>
    <property type="project" value="InterPro"/>
</dbReference>
<dbReference type="PRINTS" id="PR00368">
    <property type="entry name" value="FADPNR"/>
</dbReference>
<dbReference type="AlphaFoldDB" id="A0A031WI80"/>
<dbReference type="EMBL" id="LK932994">
    <property type="protein sequence ID" value="CDT15919.1"/>
    <property type="molecule type" value="Genomic_DNA"/>
</dbReference>
<sequence>MVDIIVIGAGPAGLTSAIYAMRAGLSVTVFEKNIYGGQVASTSEVENYPAVQKISGVEFSNNIYNQAVAQGVDIQFDEVEEINLEGKVKVVKTSSGEHKAKAVILANGVERRKLGCAGEQEFTGRGVSYCATCDGAFFKDKEVAIVGGGNTALEDALFLANNCTKVYLIHRRDSFRGEEVLEKSVKARENIEILYSHGVEKIEGEKTVSKIEVKNLKTEEKRTIDVSGIFIAIGLKPNNKMFENVLDLDEGGYIISDESCTTSVEGVYVAGDSRTKFLRQIITAASDGAIAAVQAANYINVE</sequence>
<evidence type="ECO:0000256" key="2">
    <source>
        <dbReference type="ARBA" id="ARBA00022630"/>
    </source>
</evidence>
<protein>
    <recommendedName>
        <fullName evidence="7">Thioredoxin reductase</fullName>
        <ecNumber evidence="7">1.8.1.9</ecNumber>
    </recommendedName>
</protein>
<dbReference type="Pfam" id="PF07992">
    <property type="entry name" value="Pyr_redox_2"/>
    <property type="match status" value="1"/>
</dbReference>
<keyword evidence="6 7" id="KW-0676">Redox-active center</keyword>
<reference evidence="13" key="4">
    <citation type="submission" date="2021-06" db="EMBL/GenBank/DDBJ databases">
        <authorList>
            <consortium name="NCBI Pathogen Detection Project"/>
        </authorList>
    </citation>
    <scope>NUCLEOTIDE SEQUENCE</scope>
    <source>
        <strain evidence="13">HN1000</strain>
    </source>
</reference>